<dbReference type="PANTHER" id="PTHR21705">
    <property type="entry name" value="RAI16 PROTEIN-RELATED"/>
    <property type="match status" value="1"/>
</dbReference>
<evidence type="ECO:0000313" key="2">
    <source>
        <dbReference type="EMBL" id="RKP14466.1"/>
    </source>
</evidence>
<dbReference type="InterPro" id="IPR016024">
    <property type="entry name" value="ARM-type_fold"/>
</dbReference>
<dbReference type="EMBL" id="KZ987831">
    <property type="protein sequence ID" value="RKP14466.1"/>
    <property type="molecule type" value="Genomic_DNA"/>
</dbReference>
<feature type="compositionally biased region" description="Acidic residues" evidence="1">
    <location>
        <begin position="575"/>
        <end position="593"/>
    </location>
</feature>
<evidence type="ECO:0000313" key="3">
    <source>
        <dbReference type="Proteomes" id="UP000267251"/>
    </source>
</evidence>
<dbReference type="Proteomes" id="UP000267251">
    <property type="component" value="Unassembled WGS sequence"/>
</dbReference>
<reference evidence="3" key="1">
    <citation type="journal article" date="2018" name="Nat. Microbiol.">
        <title>Leveraging single-cell genomics to expand the fungal tree of life.</title>
        <authorList>
            <person name="Ahrendt S.R."/>
            <person name="Quandt C.A."/>
            <person name="Ciobanu D."/>
            <person name="Clum A."/>
            <person name="Salamov A."/>
            <person name="Andreopoulos B."/>
            <person name="Cheng J.F."/>
            <person name="Woyke T."/>
            <person name="Pelin A."/>
            <person name="Henrissat B."/>
            <person name="Reynolds N.K."/>
            <person name="Benny G.L."/>
            <person name="Smith M.E."/>
            <person name="James T.Y."/>
            <person name="Grigoriev I.V."/>
        </authorList>
    </citation>
    <scope>NUCLEOTIDE SEQUENCE [LARGE SCALE GENOMIC DNA]</scope>
</reference>
<sequence>MEKYFSRLRRRPKSQPTEVMQLSKFHKSWSYIQTIYLAQEKKQTANVYQTPVPGHLKTLADLLVDEEIRQEEGQTGVCMEYLLRNGILVVLVNLAAGDYPSGVRGEVVRFVTTLINLLDDKFLVHNAVFKPTLKLIRGCVEDPVASELYHEDLVDLMYVICSKIHGFPDLLNIFFHDRTWLNTPMKRAFPRIPDTPMTAVPSTSTHPSSSVSGMASPVTGLSSHSASASFAPSPSSSASSFTSTASTSSTATLGNPSPTPSPNPSSPPARRGLIASSTAPSASSRRGSLLFPSSVAISGSSAASSSSTHPTITTSHHDGSGGGEEHPVPDYEFLLFTYLLRFLHREGQSGDYARTALLFILELADGALGEFVLHASSFPAVAAAAVGALYSQLPRALAQPGSEEAEDKEAGEEFHEGLDGFVKSLEFCQDILARCPTPGIGEALLRNVQAVFLENILWPSLQSCVESDGSAEAVFSYVDVVLRVVTKQPTLKVMIQRFLRMRGNEEIRSQGDLEDNDEEDSPTDGFDLKRLLIHTILSPSTSSTTLTAALNLLSTIITRHCECAWRFIGGKDVEGAEEEDDDDEDDEDGDGTEGSEWNPQDTSGLSGDLSSEDATPVARSGFKYDLNKGMGSPLDEDPIEADEARRVYREVRDGEGKVMAHRFELALYMSALASLDPSIAPDSPEFLSSYEAYLGEAECALSCCRPTHLAQALSRTMLEDGNSGSRGEAKATEEAPRKYRVDGIREALPRRLLELLAGYWRQSRHLNLAISGVIASMATCPLRLLDGWMTCTPLEEGVSGTSGMTGLGLGPVGHGIGDAASAAHPSLTPPLLYRTLELLVAHVSDLRRQHPTFDRVLSERRRGLLCHAVLLSDGGSSGVTQGIGEGSVEGIVDGTVTLEEMIKEWIGIIQARRGLGMDV</sequence>
<feature type="region of interest" description="Disordered" evidence="1">
    <location>
        <begin position="572"/>
        <end position="615"/>
    </location>
</feature>
<feature type="compositionally biased region" description="Low complexity" evidence="1">
    <location>
        <begin position="222"/>
        <end position="256"/>
    </location>
</feature>
<dbReference type="InterPro" id="IPR019384">
    <property type="entry name" value="FHIP"/>
</dbReference>
<dbReference type="OrthoDB" id="5350595at2759"/>
<accession>A0A4P9Y5Y5</accession>
<evidence type="ECO:0000256" key="1">
    <source>
        <dbReference type="SAM" id="MobiDB-lite"/>
    </source>
</evidence>
<feature type="region of interest" description="Disordered" evidence="1">
    <location>
        <begin position="300"/>
        <end position="326"/>
    </location>
</feature>
<organism evidence="2 3">
    <name type="scientific">Piptocephalis cylindrospora</name>
    <dbReference type="NCBI Taxonomy" id="1907219"/>
    <lineage>
        <taxon>Eukaryota</taxon>
        <taxon>Fungi</taxon>
        <taxon>Fungi incertae sedis</taxon>
        <taxon>Zoopagomycota</taxon>
        <taxon>Zoopagomycotina</taxon>
        <taxon>Zoopagomycetes</taxon>
        <taxon>Zoopagales</taxon>
        <taxon>Piptocephalidaceae</taxon>
        <taxon>Piptocephalis</taxon>
    </lineage>
</organism>
<name>A0A4P9Y5Y5_9FUNG</name>
<feature type="compositionally biased region" description="Low complexity" evidence="1">
    <location>
        <begin position="200"/>
        <end position="212"/>
    </location>
</feature>
<keyword evidence="3" id="KW-1185">Reference proteome</keyword>
<feature type="compositionally biased region" description="Basic and acidic residues" evidence="1">
    <location>
        <begin position="315"/>
        <end position="326"/>
    </location>
</feature>
<dbReference type="Pfam" id="PF10257">
    <property type="entry name" value="RAI16-like"/>
    <property type="match status" value="1"/>
</dbReference>
<feature type="compositionally biased region" description="Low complexity" evidence="1">
    <location>
        <begin position="275"/>
        <end position="284"/>
    </location>
</feature>
<protein>
    <submittedName>
        <fullName evidence="2">Retinoic acid induced 16-like protein-domain-containing protein</fullName>
    </submittedName>
</protein>
<feature type="region of interest" description="Disordered" evidence="1">
    <location>
        <begin position="191"/>
        <end position="286"/>
    </location>
</feature>
<feature type="compositionally biased region" description="Pro residues" evidence="1">
    <location>
        <begin position="257"/>
        <end position="267"/>
    </location>
</feature>
<feature type="compositionally biased region" description="Low complexity" evidence="1">
    <location>
        <begin position="300"/>
        <end position="314"/>
    </location>
</feature>
<dbReference type="SUPFAM" id="SSF48371">
    <property type="entry name" value="ARM repeat"/>
    <property type="match status" value="1"/>
</dbReference>
<gene>
    <name evidence="2" type="ORF">BJ684DRAFT_19128</name>
</gene>
<proteinExistence type="predicted"/>
<dbReference type="PANTHER" id="PTHR21705:SF11">
    <property type="entry name" value="FHIP FAMILY PROTEIN CG3558"/>
    <property type="match status" value="1"/>
</dbReference>
<feature type="compositionally biased region" description="Polar residues" evidence="1">
    <location>
        <begin position="597"/>
        <end position="613"/>
    </location>
</feature>
<dbReference type="AlphaFoldDB" id="A0A4P9Y5Y5"/>